<reference evidence="1 2" key="1">
    <citation type="journal article" date="2017" name="Plant Biotechnol. J.">
        <title>A comprehensive draft genome sequence for lupin (Lupinus angustifolius), an emerging health food: insights into plant-microbe interactions and legume evolution.</title>
        <authorList>
            <person name="Hane J.K."/>
            <person name="Ming Y."/>
            <person name="Kamphuis L.G."/>
            <person name="Nelson M.N."/>
            <person name="Garg G."/>
            <person name="Atkins C.A."/>
            <person name="Bayer P.E."/>
            <person name="Bravo A."/>
            <person name="Bringans S."/>
            <person name="Cannon S."/>
            <person name="Edwards D."/>
            <person name="Foley R."/>
            <person name="Gao L.L."/>
            <person name="Harrison M.J."/>
            <person name="Huang W."/>
            <person name="Hurgobin B."/>
            <person name="Li S."/>
            <person name="Liu C.W."/>
            <person name="McGrath A."/>
            <person name="Morahan G."/>
            <person name="Murray J."/>
            <person name="Weller J."/>
            <person name="Jian J."/>
            <person name="Singh K.B."/>
        </authorList>
    </citation>
    <scope>NUCLEOTIDE SEQUENCE [LARGE SCALE GENOMIC DNA]</scope>
    <source>
        <strain evidence="2">cv. Tanjil</strain>
        <tissue evidence="1">Whole plant</tissue>
    </source>
</reference>
<dbReference type="OMA" id="YCNERSI"/>
<dbReference type="AlphaFoldDB" id="A0A1J7ICY1"/>
<evidence type="ECO:0000313" key="2">
    <source>
        <dbReference type="Proteomes" id="UP000188354"/>
    </source>
</evidence>
<dbReference type="STRING" id="3871.A0A1J7ICY1"/>
<keyword evidence="2" id="KW-1185">Reference proteome</keyword>
<organism evidence="1 2">
    <name type="scientific">Lupinus angustifolius</name>
    <name type="common">Narrow-leaved blue lupine</name>
    <dbReference type="NCBI Taxonomy" id="3871"/>
    <lineage>
        <taxon>Eukaryota</taxon>
        <taxon>Viridiplantae</taxon>
        <taxon>Streptophyta</taxon>
        <taxon>Embryophyta</taxon>
        <taxon>Tracheophyta</taxon>
        <taxon>Spermatophyta</taxon>
        <taxon>Magnoliopsida</taxon>
        <taxon>eudicotyledons</taxon>
        <taxon>Gunneridae</taxon>
        <taxon>Pentapetalae</taxon>
        <taxon>rosids</taxon>
        <taxon>fabids</taxon>
        <taxon>Fabales</taxon>
        <taxon>Fabaceae</taxon>
        <taxon>Papilionoideae</taxon>
        <taxon>50 kb inversion clade</taxon>
        <taxon>genistoids sensu lato</taxon>
        <taxon>core genistoids</taxon>
        <taxon>Genisteae</taxon>
        <taxon>Lupinus</taxon>
    </lineage>
</organism>
<gene>
    <name evidence="1" type="ORF">TanjilG_16116</name>
</gene>
<dbReference type="Gramene" id="OIW12005">
    <property type="protein sequence ID" value="OIW12005"/>
    <property type="gene ID" value="TanjilG_16116"/>
</dbReference>
<dbReference type="PANTHER" id="PTHR31969">
    <property type="entry name" value="GEM-LIKE PROTEIN 2"/>
    <property type="match status" value="1"/>
</dbReference>
<dbReference type="InterPro" id="IPR037848">
    <property type="entry name" value="GEM-like"/>
</dbReference>
<evidence type="ECO:0000313" key="1">
    <source>
        <dbReference type="EMBL" id="OIW12005.1"/>
    </source>
</evidence>
<dbReference type="EMBL" id="CM007365">
    <property type="protein sequence ID" value="OIW12005.1"/>
    <property type="molecule type" value="Genomic_DNA"/>
</dbReference>
<dbReference type="Gene3D" id="2.30.29.30">
    <property type="entry name" value="Pleckstrin-homology domain (PH domain)/Phosphotyrosine-binding domain (PTB)"/>
    <property type="match status" value="1"/>
</dbReference>
<protein>
    <submittedName>
        <fullName evidence="1">Uncharacterized protein</fullName>
    </submittedName>
</protein>
<accession>A0A1J7ICY1</accession>
<dbReference type="Proteomes" id="UP000188354">
    <property type="component" value="Chromosome LG05"/>
</dbReference>
<name>A0A1J7ICY1_LUPAN</name>
<proteinExistence type="predicted"/>
<sequence>MQVLIPLGEIKEVNKNQNVNKLEQKYIEIVTKDDFEFWFMGFVWCKKILINLHNAIDMANLF</sequence>
<dbReference type="InterPro" id="IPR011993">
    <property type="entry name" value="PH-like_dom_sf"/>
</dbReference>